<gene>
    <name evidence="1" type="ORF">GMST_01220</name>
</gene>
<sequence length="81" mass="9393">MRRVAERVKVAAIFAPGSKIKPVWFEWRRQKHAVTEMSYFWKSHDGAALRLHFAVSDGSNLFELIFNATDQNWTLEGVEGR</sequence>
<accession>A0A6V8MCW6</accession>
<keyword evidence="2" id="KW-1185">Reference proteome</keyword>
<proteinExistence type="predicted"/>
<dbReference type="RefSeq" id="WP_183352656.1">
    <property type="nucleotide sequence ID" value="NZ_BLXX01000001.1"/>
</dbReference>
<dbReference type="EMBL" id="BLXX01000001">
    <property type="protein sequence ID" value="GFO57797.1"/>
    <property type="molecule type" value="Genomic_DNA"/>
</dbReference>
<protein>
    <submittedName>
        <fullName evidence="1">Uncharacterized protein</fullName>
    </submittedName>
</protein>
<dbReference type="Proteomes" id="UP000556026">
    <property type="component" value="Unassembled WGS sequence"/>
</dbReference>
<comment type="caution">
    <text evidence="1">The sequence shown here is derived from an EMBL/GenBank/DDBJ whole genome shotgun (WGS) entry which is preliminary data.</text>
</comment>
<name>A0A6V8MCW6_9BACT</name>
<evidence type="ECO:0000313" key="2">
    <source>
        <dbReference type="Proteomes" id="UP000556026"/>
    </source>
</evidence>
<evidence type="ECO:0000313" key="1">
    <source>
        <dbReference type="EMBL" id="GFO57797.1"/>
    </source>
</evidence>
<organism evidence="1 2">
    <name type="scientific">Geomonas silvestris</name>
    <dbReference type="NCBI Taxonomy" id="2740184"/>
    <lineage>
        <taxon>Bacteria</taxon>
        <taxon>Pseudomonadati</taxon>
        <taxon>Thermodesulfobacteriota</taxon>
        <taxon>Desulfuromonadia</taxon>
        <taxon>Geobacterales</taxon>
        <taxon>Geobacteraceae</taxon>
        <taxon>Geomonas</taxon>
    </lineage>
</organism>
<dbReference type="AlphaFoldDB" id="A0A6V8MCW6"/>
<reference evidence="2" key="1">
    <citation type="submission" date="2020-06" db="EMBL/GenBank/DDBJ databases">
        <title>Draft genomic sequence of Geomonas sp. Red330.</title>
        <authorList>
            <person name="Itoh H."/>
            <person name="Zhenxing X."/>
            <person name="Ushijima N."/>
            <person name="Masuda Y."/>
            <person name="Shiratori Y."/>
            <person name="Senoo K."/>
        </authorList>
    </citation>
    <scope>NUCLEOTIDE SEQUENCE [LARGE SCALE GENOMIC DNA]</scope>
    <source>
        <strain evidence="2">Red330</strain>
    </source>
</reference>